<dbReference type="EMBL" id="GL377572">
    <property type="protein sequence ID" value="EFJ32638.1"/>
    <property type="molecule type" value="Genomic_DNA"/>
</dbReference>
<comment type="subcellular location">
    <subcellularLocation>
        <location evidence="1">Membrane</location>
    </subcellularLocation>
</comment>
<feature type="region of interest" description="Disordered" evidence="3">
    <location>
        <begin position="484"/>
        <end position="511"/>
    </location>
</feature>
<evidence type="ECO:0000313" key="5">
    <source>
        <dbReference type="EMBL" id="EFJ32638.1"/>
    </source>
</evidence>
<keyword evidence="4" id="KW-1133">Transmembrane helix</keyword>
<keyword evidence="6" id="KW-1185">Reference proteome</keyword>
<evidence type="ECO:0000256" key="4">
    <source>
        <dbReference type="SAM" id="Phobius"/>
    </source>
</evidence>
<keyword evidence="4" id="KW-0812">Transmembrane</keyword>
<dbReference type="InParanoid" id="D8R6A8"/>
<dbReference type="PANTHER" id="PTHR31234:SF8">
    <property type="entry name" value="EXPRESSED PROTEIN"/>
    <property type="match status" value="1"/>
</dbReference>
<feature type="transmembrane region" description="Helical" evidence="4">
    <location>
        <begin position="36"/>
        <end position="55"/>
    </location>
</feature>
<evidence type="ECO:0000256" key="3">
    <source>
        <dbReference type="SAM" id="MobiDB-lite"/>
    </source>
</evidence>
<dbReference type="Proteomes" id="UP000001514">
    <property type="component" value="Unassembled WGS sequence"/>
</dbReference>
<dbReference type="AlphaFoldDB" id="D8R6A8"/>
<gene>
    <name evidence="5" type="ORF">SELMODRAFT_407652</name>
</gene>
<evidence type="ECO:0000313" key="6">
    <source>
        <dbReference type="Proteomes" id="UP000001514"/>
    </source>
</evidence>
<proteinExistence type="predicted"/>
<dbReference type="Gramene" id="EFJ32638">
    <property type="protein sequence ID" value="EFJ32638"/>
    <property type="gene ID" value="SELMODRAFT_407652"/>
</dbReference>
<evidence type="ECO:0000256" key="2">
    <source>
        <dbReference type="ARBA" id="ARBA00023136"/>
    </source>
</evidence>
<sequence length="511" mass="57987">MAGDTDDMLSRSNEFDNHEEAWLLEQWQWHLPMLDFILNPALSLFTLMAAISAVAERVRSLVPRNRELNRTDISRFFDEEYLARMEAKEARDRVRWSRSRHFGSILVGLLLFFLVLGLVMMGIYCYLKPSFPRLDVVTAKFSYINMNDVDASEIIAQQAEGKGMYFAAVYNYSIIYTLYLSNPNKRVDLYIQSLEIKPFYFGFRLGAGNSPPFVQLRSSSRLVFITVTDDGLQVPLTSNYSIKRDILRRALTFMIEMELKAKMSTVFGLTSPSFWCSVKCDIQVDQNGMVANKICSNKNTVRNFKIARTQLFSCTITTPARVITASIVSSPLYTLITLNVMCPLSSELTEGDDRSCTHLTTPFIGFLPLSIVAWTPRKTLIGAYLLFAYSKFIAEPLLNKFSTWGSQFAGILKASTSFPVQYVRQMDIICKKKSGLISNWRGSLLLRFLLEIADWLALTEYVKASFSCEKILLEKLCDKFGGLEESLDSSEPTPVPPPAASIRTKESERQL</sequence>
<organism evidence="6">
    <name type="scientific">Selaginella moellendorffii</name>
    <name type="common">Spikemoss</name>
    <dbReference type="NCBI Taxonomy" id="88036"/>
    <lineage>
        <taxon>Eukaryota</taxon>
        <taxon>Viridiplantae</taxon>
        <taxon>Streptophyta</taxon>
        <taxon>Embryophyta</taxon>
        <taxon>Tracheophyta</taxon>
        <taxon>Lycopodiopsida</taxon>
        <taxon>Selaginellales</taxon>
        <taxon>Selaginellaceae</taxon>
        <taxon>Selaginella</taxon>
    </lineage>
</organism>
<keyword evidence="2 4" id="KW-0472">Membrane</keyword>
<accession>D8R6A8</accession>
<dbReference type="GO" id="GO:0098542">
    <property type="term" value="P:defense response to other organism"/>
    <property type="evidence" value="ECO:0007669"/>
    <property type="project" value="InterPro"/>
</dbReference>
<dbReference type="PANTHER" id="PTHR31234">
    <property type="entry name" value="LATE EMBRYOGENESIS ABUNDANT (LEA) HYDROXYPROLINE-RICH GLYCOPROTEIN FAMILY"/>
    <property type="match status" value="1"/>
</dbReference>
<protein>
    <submittedName>
        <fullName evidence="5">Uncharacterized protein</fullName>
    </submittedName>
</protein>
<dbReference type="GO" id="GO:0016020">
    <property type="term" value="C:membrane"/>
    <property type="evidence" value="ECO:0007669"/>
    <property type="project" value="UniProtKB-SubCell"/>
</dbReference>
<feature type="transmembrane region" description="Helical" evidence="4">
    <location>
        <begin position="102"/>
        <end position="124"/>
    </location>
</feature>
<dbReference type="InterPro" id="IPR044839">
    <property type="entry name" value="NDR1-like"/>
</dbReference>
<dbReference type="KEGG" id="smo:SELMODRAFT_407652"/>
<evidence type="ECO:0000256" key="1">
    <source>
        <dbReference type="ARBA" id="ARBA00004370"/>
    </source>
</evidence>
<reference evidence="5 6" key="1">
    <citation type="journal article" date="2011" name="Science">
        <title>The Selaginella genome identifies genetic changes associated with the evolution of vascular plants.</title>
        <authorList>
            <person name="Banks J.A."/>
            <person name="Nishiyama T."/>
            <person name="Hasebe M."/>
            <person name="Bowman J.L."/>
            <person name="Gribskov M."/>
            <person name="dePamphilis C."/>
            <person name="Albert V.A."/>
            <person name="Aono N."/>
            <person name="Aoyama T."/>
            <person name="Ambrose B.A."/>
            <person name="Ashton N.W."/>
            <person name="Axtell M.J."/>
            <person name="Barker E."/>
            <person name="Barker M.S."/>
            <person name="Bennetzen J.L."/>
            <person name="Bonawitz N.D."/>
            <person name="Chapple C."/>
            <person name="Cheng C."/>
            <person name="Correa L.G."/>
            <person name="Dacre M."/>
            <person name="DeBarry J."/>
            <person name="Dreyer I."/>
            <person name="Elias M."/>
            <person name="Engstrom E.M."/>
            <person name="Estelle M."/>
            <person name="Feng L."/>
            <person name="Finet C."/>
            <person name="Floyd S.K."/>
            <person name="Frommer W.B."/>
            <person name="Fujita T."/>
            <person name="Gramzow L."/>
            <person name="Gutensohn M."/>
            <person name="Harholt J."/>
            <person name="Hattori M."/>
            <person name="Heyl A."/>
            <person name="Hirai T."/>
            <person name="Hiwatashi Y."/>
            <person name="Ishikawa M."/>
            <person name="Iwata M."/>
            <person name="Karol K.G."/>
            <person name="Koehler B."/>
            <person name="Kolukisaoglu U."/>
            <person name="Kubo M."/>
            <person name="Kurata T."/>
            <person name="Lalonde S."/>
            <person name="Li K."/>
            <person name="Li Y."/>
            <person name="Litt A."/>
            <person name="Lyons E."/>
            <person name="Manning G."/>
            <person name="Maruyama T."/>
            <person name="Michael T.P."/>
            <person name="Mikami K."/>
            <person name="Miyazaki S."/>
            <person name="Morinaga S."/>
            <person name="Murata T."/>
            <person name="Mueller-Roeber B."/>
            <person name="Nelson D.R."/>
            <person name="Obara M."/>
            <person name="Oguri Y."/>
            <person name="Olmstead R.G."/>
            <person name="Onodera N."/>
            <person name="Petersen B.L."/>
            <person name="Pils B."/>
            <person name="Prigge M."/>
            <person name="Rensing S.A."/>
            <person name="Riano-Pachon D.M."/>
            <person name="Roberts A.W."/>
            <person name="Sato Y."/>
            <person name="Scheller H.V."/>
            <person name="Schulz B."/>
            <person name="Schulz C."/>
            <person name="Shakirov E.V."/>
            <person name="Shibagaki N."/>
            <person name="Shinohara N."/>
            <person name="Shippen D.E."/>
            <person name="Soerensen I."/>
            <person name="Sotooka R."/>
            <person name="Sugimoto N."/>
            <person name="Sugita M."/>
            <person name="Sumikawa N."/>
            <person name="Tanurdzic M."/>
            <person name="Theissen G."/>
            <person name="Ulvskov P."/>
            <person name="Wakazuki S."/>
            <person name="Weng J.K."/>
            <person name="Willats W.W."/>
            <person name="Wipf D."/>
            <person name="Wolf P.G."/>
            <person name="Yang L."/>
            <person name="Zimmer A.D."/>
            <person name="Zhu Q."/>
            <person name="Mitros T."/>
            <person name="Hellsten U."/>
            <person name="Loque D."/>
            <person name="Otillar R."/>
            <person name="Salamov A."/>
            <person name="Schmutz J."/>
            <person name="Shapiro H."/>
            <person name="Lindquist E."/>
            <person name="Lucas S."/>
            <person name="Rokhsar D."/>
            <person name="Grigoriev I.V."/>
        </authorList>
    </citation>
    <scope>NUCLEOTIDE SEQUENCE [LARGE SCALE GENOMIC DNA]</scope>
</reference>
<name>D8R6A8_SELML</name>
<dbReference type="HOGENOM" id="CLU_533631_0_0_1"/>